<dbReference type="AlphaFoldDB" id="A0A0L0FJ20"/>
<evidence type="ECO:0000313" key="2">
    <source>
        <dbReference type="EMBL" id="KNC76779.1"/>
    </source>
</evidence>
<dbReference type="Proteomes" id="UP000054560">
    <property type="component" value="Unassembled WGS sequence"/>
</dbReference>
<dbReference type="InterPro" id="IPR043729">
    <property type="entry name" value="DUF5672"/>
</dbReference>
<proteinExistence type="predicted"/>
<keyword evidence="3" id="KW-1185">Reference proteome</keyword>
<sequence>MLHYYRHPSVVSLVATLMLTLLFVPHIWSLVYPSQPDVFVKSYQAKYENELPSKTMLMVEPRIHPLLNYVLRNFHGNMPMDWSITIVHSRQNKKQVKRALSKLDGRIVKSIEFLPENIQAHEYNKMFLTYDFWELISEEHVLVFQTDTVLCSNSPYNIEHFVKYDYIGCAIGPHYGESSTYWWYPEAFYGCGGLSLRNNKFQKKCIHDHPDKSDWPEDKFFGWCLHQNQKNMPENAEVLQKFCNQERLDLPGLGIHKFWDSGYESAPSSTKKMFDFCPEVFALRPHAVFEPAYKDTSDPNALFNRTEWRLHQKSPYSEMRVHGLPPIVGCPECTCSKRTDKRRKEGDK</sequence>
<dbReference type="STRING" id="667725.A0A0L0FJ20"/>
<dbReference type="OrthoDB" id="10025998at2759"/>
<dbReference type="GeneID" id="25911243"/>
<organism evidence="2 3">
    <name type="scientific">Sphaeroforma arctica JP610</name>
    <dbReference type="NCBI Taxonomy" id="667725"/>
    <lineage>
        <taxon>Eukaryota</taxon>
        <taxon>Ichthyosporea</taxon>
        <taxon>Ichthyophonida</taxon>
        <taxon>Sphaeroforma</taxon>
    </lineage>
</organism>
<dbReference type="eggNOG" id="ENOG502QW4V">
    <property type="taxonomic scope" value="Eukaryota"/>
</dbReference>
<gene>
    <name evidence="2" type="ORF">SARC_10739</name>
</gene>
<evidence type="ECO:0000259" key="1">
    <source>
        <dbReference type="Pfam" id="PF18922"/>
    </source>
</evidence>
<dbReference type="Pfam" id="PF18922">
    <property type="entry name" value="DUF5672"/>
    <property type="match status" value="1"/>
</dbReference>
<feature type="domain" description="DUF5672" evidence="1">
    <location>
        <begin position="119"/>
        <end position="245"/>
    </location>
</feature>
<protein>
    <recommendedName>
        <fullName evidence="1">DUF5672 domain-containing protein</fullName>
    </recommendedName>
</protein>
<reference evidence="2 3" key="1">
    <citation type="submission" date="2011-02" db="EMBL/GenBank/DDBJ databases">
        <title>The Genome Sequence of Sphaeroforma arctica JP610.</title>
        <authorList>
            <consortium name="The Broad Institute Genome Sequencing Platform"/>
            <person name="Russ C."/>
            <person name="Cuomo C."/>
            <person name="Young S.K."/>
            <person name="Zeng Q."/>
            <person name="Gargeya S."/>
            <person name="Alvarado L."/>
            <person name="Berlin A."/>
            <person name="Chapman S.B."/>
            <person name="Chen Z."/>
            <person name="Freedman E."/>
            <person name="Gellesch M."/>
            <person name="Goldberg J."/>
            <person name="Griggs A."/>
            <person name="Gujja S."/>
            <person name="Heilman E."/>
            <person name="Heiman D."/>
            <person name="Howarth C."/>
            <person name="Mehta T."/>
            <person name="Neiman D."/>
            <person name="Pearson M."/>
            <person name="Roberts A."/>
            <person name="Saif S."/>
            <person name="Shea T."/>
            <person name="Shenoy N."/>
            <person name="Sisk P."/>
            <person name="Stolte C."/>
            <person name="Sykes S."/>
            <person name="White J."/>
            <person name="Yandava C."/>
            <person name="Burger G."/>
            <person name="Gray M.W."/>
            <person name="Holland P.W.H."/>
            <person name="King N."/>
            <person name="Lang F.B.F."/>
            <person name="Roger A.J."/>
            <person name="Ruiz-Trillo I."/>
            <person name="Haas B."/>
            <person name="Nusbaum C."/>
            <person name="Birren B."/>
        </authorList>
    </citation>
    <scope>NUCLEOTIDE SEQUENCE [LARGE SCALE GENOMIC DNA]</scope>
    <source>
        <strain evidence="2 3">JP610</strain>
    </source>
</reference>
<evidence type="ECO:0000313" key="3">
    <source>
        <dbReference type="Proteomes" id="UP000054560"/>
    </source>
</evidence>
<dbReference type="RefSeq" id="XP_014150681.1">
    <property type="nucleotide sequence ID" value="XM_014295206.1"/>
</dbReference>
<accession>A0A0L0FJ20</accession>
<name>A0A0L0FJ20_9EUKA</name>
<dbReference type="EMBL" id="KQ242966">
    <property type="protein sequence ID" value="KNC76779.1"/>
    <property type="molecule type" value="Genomic_DNA"/>
</dbReference>